<sequence>MNNRNDILSLLGVIIVISVYSYLLGITASSIIVLELIFAIPIIIYVYKKNINMYFIGAVVISLLYHAMVFDNTGVLLLLLIYIIPSVIIGCLIRRKKLLSETVAFVTIIYFLSIILIIFSYNQIYQVDIIKDTYDSLETVLLENKDVFEEMFQEQPSFTFEQYVYEVISTSKYYYISFIFILSLISIFIKVLLARTLLNILGWKEFKLNSIIKYNPPRSFLLFFLIIIVLQGLTEHYSFVMTTSNLIVICIFILFSVGILFEIYLIKVAKNFGMKIVLLLISIICLLFMPFYFVVIGVVEILFKIRENKSISKN</sequence>
<comment type="caution">
    <text evidence="2">The sequence shown here is derived from an EMBL/GenBank/DDBJ whole genome shotgun (WGS) entry which is preliminary data.</text>
</comment>
<gene>
    <name evidence="2" type="ORF">EDC18_10998</name>
</gene>
<dbReference type="RefSeq" id="WP_132253469.1">
    <property type="nucleotide sequence ID" value="NZ_SMAL01000009.1"/>
</dbReference>
<feature type="transmembrane region" description="Helical" evidence="1">
    <location>
        <begin position="7"/>
        <end position="24"/>
    </location>
</feature>
<feature type="transmembrane region" description="Helical" evidence="1">
    <location>
        <begin position="277"/>
        <end position="303"/>
    </location>
</feature>
<keyword evidence="3" id="KW-1185">Reference proteome</keyword>
<proteinExistence type="predicted"/>
<keyword evidence="1" id="KW-0472">Membrane</keyword>
<dbReference type="PANTHER" id="PTHR41324:SF1">
    <property type="entry name" value="DUF2232 DOMAIN-CONTAINING PROTEIN"/>
    <property type="match status" value="1"/>
</dbReference>
<feature type="transmembrane region" description="Helical" evidence="1">
    <location>
        <begin position="30"/>
        <end position="47"/>
    </location>
</feature>
<feature type="transmembrane region" description="Helical" evidence="1">
    <location>
        <begin position="173"/>
        <end position="198"/>
    </location>
</feature>
<feature type="transmembrane region" description="Helical" evidence="1">
    <location>
        <begin position="102"/>
        <end position="121"/>
    </location>
</feature>
<dbReference type="EMBL" id="SMAL01000009">
    <property type="protein sequence ID" value="TCT13135.1"/>
    <property type="molecule type" value="Genomic_DNA"/>
</dbReference>
<keyword evidence="1" id="KW-0812">Transmembrane</keyword>
<dbReference type="Pfam" id="PF09991">
    <property type="entry name" value="DUF2232"/>
    <property type="match status" value="1"/>
</dbReference>
<dbReference type="InterPro" id="IPR018710">
    <property type="entry name" value="DUF2232"/>
</dbReference>
<dbReference type="AlphaFoldDB" id="A0A4R3MGN8"/>
<protein>
    <submittedName>
        <fullName evidence="2">Putative membrane protein DUF2232</fullName>
    </submittedName>
</protein>
<keyword evidence="1" id="KW-1133">Transmembrane helix</keyword>
<organism evidence="2 3">
    <name type="scientific">Natranaerovirga pectinivora</name>
    <dbReference type="NCBI Taxonomy" id="682400"/>
    <lineage>
        <taxon>Bacteria</taxon>
        <taxon>Bacillati</taxon>
        <taxon>Bacillota</taxon>
        <taxon>Clostridia</taxon>
        <taxon>Lachnospirales</taxon>
        <taxon>Natranaerovirgaceae</taxon>
        <taxon>Natranaerovirga</taxon>
    </lineage>
</organism>
<name>A0A4R3MGN8_9FIRM</name>
<feature type="transmembrane region" description="Helical" evidence="1">
    <location>
        <begin position="219"/>
        <end position="240"/>
    </location>
</feature>
<dbReference type="PANTHER" id="PTHR41324">
    <property type="entry name" value="MEMBRANE PROTEIN-RELATED"/>
    <property type="match status" value="1"/>
</dbReference>
<reference evidence="2 3" key="1">
    <citation type="submission" date="2019-03" db="EMBL/GenBank/DDBJ databases">
        <title>Genomic Encyclopedia of Type Strains, Phase IV (KMG-IV): sequencing the most valuable type-strain genomes for metagenomic binning, comparative biology and taxonomic classification.</title>
        <authorList>
            <person name="Goeker M."/>
        </authorList>
    </citation>
    <scope>NUCLEOTIDE SEQUENCE [LARGE SCALE GENOMIC DNA]</scope>
    <source>
        <strain evidence="2 3">DSM 24629</strain>
    </source>
</reference>
<dbReference type="Proteomes" id="UP000294902">
    <property type="component" value="Unassembled WGS sequence"/>
</dbReference>
<feature type="transmembrane region" description="Helical" evidence="1">
    <location>
        <begin position="54"/>
        <end position="70"/>
    </location>
</feature>
<accession>A0A4R3MGN8</accession>
<evidence type="ECO:0000313" key="2">
    <source>
        <dbReference type="EMBL" id="TCT13135.1"/>
    </source>
</evidence>
<feature type="transmembrane region" description="Helical" evidence="1">
    <location>
        <begin position="246"/>
        <end position="265"/>
    </location>
</feature>
<feature type="transmembrane region" description="Helical" evidence="1">
    <location>
        <begin position="76"/>
        <end position="93"/>
    </location>
</feature>
<evidence type="ECO:0000256" key="1">
    <source>
        <dbReference type="SAM" id="Phobius"/>
    </source>
</evidence>
<evidence type="ECO:0000313" key="3">
    <source>
        <dbReference type="Proteomes" id="UP000294902"/>
    </source>
</evidence>
<dbReference type="OrthoDB" id="9853961at2"/>